<keyword evidence="6" id="KW-0732">Signal</keyword>
<organism evidence="13 14">
    <name type="scientific">Arachis hypogaea</name>
    <name type="common">Peanut</name>
    <dbReference type="NCBI Taxonomy" id="3818"/>
    <lineage>
        <taxon>Eukaryota</taxon>
        <taxon>Viridiplantae</taxon>
        <taxon>Streptophyta</taxon>
        <taxon>Embryophyta</taxon>
        <taxon>Tracheophyta</taxon>
        <taxon>Spermatophyta</taxon>
        <taxon>Magnoliopsida</taxon>
        <taxon>eudicotyledons</taxon>
        <taxon>Gunneridae</taxon>
        <taxon>Pentapetalae</taxon>
        <taxon>rosids</taxon>
        <taxon>fabids</taxon>
        <taxon>Fabales</taxon>
        <taxon>Fabaceae</taxon>
        <taxon>Papilionoideae</taxon>
        <taxon>50 kb inversion clade</taxon>
        <taxon>dalbergioids sensu lato</taxon>
        <taxon>Dalbergieae</taxon>
        <taxon>Pterocarpus clade</taxon>
        <taxon>Arachis</taxon>
    </lineage>
</organism>
<dbReference type="Pfam" id="PF13516">
    <property type="entry name" value="LRR_6"/>
    <property type="match status" value="2"/>
</dbReference>
<dbReference type="InterPro" id="IPR013210">
    <property type="entry name" value="LRR_N_plant-typ"/>
</dbReference>
<dbReference type="FunFam" id="3.80.10.10:FF:000213">
    <property type="entry name" value="Tyrosine-sulfated glycopeptide receptor 1"/>
    <property type="match status" value="1"/>
</dbReference>
<evidence type="ECO:0000256" key="5">
    <source>
        <dbReference type="ARBA" id="ARBA00022692"/>
    </source>
</evidence>
<dbReference type="EMBL" id="SDMP01000002">
    <property type="protein sequence ID" value="RYR72427.1"/>
    <property type="molecule type" value="Genomic_DNA"/>
</dbReference>
<dbReference type="Pfam" id="PF08263">
    <property type="entry name" value="LRRNT_2"/>
    <property type="match status" value="1"/>
</dbReference>
<dbReference type="Gene3D" id="3.80.10.10">
    <property type="entry name" value="Ribonuclease Inhibitor"/>
    <property type="match status" value="6"/>
</dbReference>
<evidence type="ECO:0000256" key="3">
    <source>
        <dbReference type="ARBA" id="ARBA00022475"/>
    </source>
</evidence>
<dbReference type="GO" id="GO:0005886">
    <property type="term" value="C:plasma membrane"/>
    <property type="evidence" value="ECO:0007669"/>
    <property type="project" value="UniProtKB-SubCell"/>
</dbReference>
<gene>
    <name evidence="13" type="ORF">Ahy_A02g006641</name>
</gene>
<dbReference type="PRINTS" id="PR00019">
    <property type="entry name" value="LEURICHRPT"/>
</dbReference>
<evidence type="ECO:0000256" key="1">
    <source>
        <dbReference type="ARBA" id="ARBA00004251"/>
    </source>
</evidence>
<comment type="subcellular location">
    <subcellularLocation>
        <location evidence="1">Cell membrane</location>
        <topology evidence="1">Single-pass type I membrane protein</topology>
    </subcellularLocation>
</comment>
<dbReference type="Proteomes" id="UP000289738">
    <property type="component" value="Chromosome A02"/>
</dbReference>
<dbReference type="STRING" id="3818.A0A445EAH4"/>
<evidence type="ECO:0000256" key="4">
    <source>
        <dbReference type="ARBA" id="ARBA00022614"/>
    </source>
</evidence>
<evidence type="ECO:0000256" key="7">
    <source>
        <dbReference type="ARBA" id="ARBA00022737"/>
    </source>
</evidence>
<evidence type="ECO:0000256" key="6">
    <source>
        <dbReference type="ARBA" id="ARBA00022729"/>
    </source>
</evidence>
<comment type="similarity">
    <text evidence="2">Belongs to the RLP family.</text>
</comment>
<dbReference type="SUPFAM" id="SSF52058">
    <property type="entry name" value="L domain-like"/>
    <property type="match status" value="3"/>
</dbReference>
<comment type="caution">
    <text evidence="13">The sequence shown here is derived from an EMBL/GenBank/DDBJ whole genome shotgun (WGS) entry which is preliminary data.</text>
</comment>
<keyword evidence="11" id="KW-0325">Glycoprotein</keyword>
<dbReference type="InterPro" id="IPR046956">
    <property type="entry name" value="RLP23-like"/>
</dbReference>
<dbReference type="Pfam" id="PF00560">
    <property type="entry name" value="LRR_1"/>
    <property type="match status" value="11"/>
</dbReference>
<reference evidence="13 14" key="1">
    <citation type="submission" date="2019-01" db="EMBL/GenBank/DDBJ databases">
        <title>Sequencing of cultivated peanut Arachis hypogaea provides insights into genome evolution and oil improvement.</title>
        <authorList>
            <person name="Chen X."/>
        </authorList>
    </citation>
    <scope>NUCLEOTIDE SEQUENCE [LARGE SCALE GENOMIC DNA]</scope>
    <source>
        <strain evidence="14">cv. Fuhuasheng</strain>
        <tissue evidence="13">Leaves</tissue>
    </source>
</reference>
<dbReference type="FunFam" id="3.80.10.10:FF:000041">
    <property type="entry name" value="LRR receptor-like serine/threonine-protein kinase ERECTA"/>
    <property type="match status" value="1"/>
</dbReference>
<keyword evidence="14" id="KW-1185">Reference proteome</keyword>
<dbReference type="SUPFAM" id="SSF52047">
    <property type="entry name" value="RNI-like"/>
    <property type="match status" value="1"/>
</dbReference>
<keyword evidence="5" id="KW-0812">Transmembrane</keyword>
<feature type="domain" description="Leucine-rich repeat-containing N-terminal plant-type" evidence="12">
    <location>
        <begin position="450"/>
        <end position="491"/>
    </location>
</feature>
<keyword evidence="7" id="KW-0677">Repeat</keyword>
<keyword evidence="10" id="KW-0675">Receptor</keyword>
<name>A0A445EAH4_ARAHY</name>
<dbReference type="Pfam" id="PF13855">
    <property type="entry name" value="LRR_8"/>
    <property type="match status" value="3"/>
</dbReference>
<sequence>MSRTLYLSLANNSFHGSIPHSLCNASMLEVLDLSHNKISGELPHCLMKIGETLWILNLGSNNLTGHIPNTFPSSCSLRTIVFNGNQLAGPLPNSLAHCDCLDVLDIGRNKITGGFPCFLRNISAVRILILRNNEFHGPMRCGKESGVWEMIQIVDVAFNHFSGKLPGIWFTNWKVMMSNEGETQSKAKHLDFQLRTTDVQDSVMVISKGQEIELVKILTIFTSIDFSYNQFEGPIPKELMDFKALHLLNLSHNALSGQIPCSIGNLNQLESLDLSMNSLEGEIPTELANLNFLSYLNLSFNHLTGKIPTGTQLQSFEASSFEGNDGLYGPPLTKSPNHGMHALPPSEMPPCGSLACEVQWNLVRAEMGLVFGLGIVFGPLLFWKRWRMRYCQFLDKILCRIFPQLTHDFERHGGQSYKVLVLLLSAMKLQEFLSFLVISICVVAGLCVEDDEQSLLLQLKNSLTFNSESSSKLKVWNQSVACCNWSGVTCNDEGHVIGLDLSGESITGGFNNLSSLFDLQHLQSLNLQDNNFSSVIPSTFNKLKNLNYLNLSYAGFVGQIPIEISQLTRLVTLDISSLAYLTGEEELKLEKPNLGMLVRNLSRIRKLYLDGVTVTSQGEEWCNSLMLLPNLQELSMRDCNLSGPFISSITSLKNLSVIILDMNNFSSPVPEAFATLKNMTILSLSNCGLMGVFPQKIFEVRTLSFIDISYNSNLHGLFPILPFNGVLHTIIVSNTSFYGALPPSIGNMTQLSTLELFNCQFSGTVPSSLSKLTELSYLDLSRPVPSFGKAQKLTHIDLSHNSFSGVIPSSVHFEEFHNLTSINLGYNSIGGRILSSIFRLPLLQSVDLSKNHFSQLDELTNVSSSKLVFLDLSSNNLSGPIPSSLFQLRELSTLQISSNRFNGLMQLDEFLKLKNLTTLDLSYNNLSVNVDLNIPSIPNIITLNLASCNLTTIPGFLRYQSRLSSLDLSNNQIQGSVPNWIWKLEDLRTLNVSHNFLTDFEGPLQNLHSNLVVLDLHYNQLRGPIPVFPKSAVYVDYSNNNFSSIIPVEIGGYLSGTIYLSLANNRFRGSIPDSFCDATSLQVLDLSHNHISGTIPSCLMTLSHMLDVLDLRNNKLSGSIPDLFPTSCALRTLDLHGNI</sequence>
<keyword evidence="4" id="KW-0433">Leucine-rich repeat</keyword>
<evidence type="ECO:0000313" key="14">
    <source>
        <dbReference type="Proteomes" id="UP000289738"/>
    </source>
</evidence>
<dbReference type="PANTHER" id="PTHR48061">
    <property type="entry name" value="LEUCINE-RICH REPEAT RECEPTOR PROTEIN KINASE EMS1-LIKE-RELATED"/>
    <property type="match status" value="1"/>
</dbReference>
<evidence type="ECO:0000256" key="8">
    <source>
        <dbReference type="ARBA" id="ARBA00022989"/>
    </source>
</evidence>
<protein>
    <recommendedName>
        <fullName evidence="12">Leucine-rich repeat-containing N-terminal plant-type domain-containing protein</fullName>
    </recommendedName>
</protein>
<proteinExistence type="inferred from homology"/>
<accession>A0A445EAH4</accession>
<dbReference type="InterPro" id="IPR032675">
    <property type="entry name" value="LRR_dom_sf"/>
</dbReference>
<evidence type="ECO:0000259" key="12">
    <source>
        <dbReference type="Pfam" id="PF08263"/>
    </source>
</evidence>
<dbReference type="SMART" id="SM00369">
    <property type="entry name" value="LRR_TYP"/>
    <property type="match status" value="8"/>
</dbReference>
<evidence type="ECO:0000256" key="11">
    <source>
        <dbReference type="ARBA" id="ARBA00023180"/>
    </source>
</evidence>
<evidence type="ECO:0000256" key="9">
    <source>
        <dbReference type="ARBA" id="ARBA00023136"/>
    </source>
</evidence>
<dbReference type="InterPro" id="IPR001611">
    <property type="entry name" value="Leu-rich_rpt"/>
</dbReference>
<dbReference type="PANTHER" id="PTHR48061:SF49">
    <property type="entry name" value="DISEASE RESISTANCE FAMILY PROTEIN_LRR PROTEIN"/>
    <property type="match status" value="1"/>
</dbReference>
<keyword evidence="3" id="KW-1003">Cell membrane</keyword>
<evidence type="ECO:0000256" key="2">
    <source>
        <dbReference type="ARBA" id="ARBA00009592"/>
    </source>
</evidence>
<keyword evidence="8" id="KW-1133">Transmembrane helix</keyword>
<dbReference type="InterPro" id="IPR003591">
    <property type="entry name" value="Leu-rich_rpt_typical-subtyp"/>
</dbReference>
<dbReference type="PROSITE" id="PS51450">
    <property type="entry name" value="LRR"/>
    <property type="match status" value="2"/>
</dbReference>
<evidence type="ECO:0000256" key="10">
    <source>
        <dbReference type="ARBA" id="ARBA00023170"/>
    </source>
</evidence>
<keyword evidence="9" id="KW-0472">Membrane</keyword>
<evidence type="ECO:0000313" key="13">
    <source>
        <dbReference type="EMBL" id="RYR72427.1"/>
    </source>
</evidence>
<dbReference type="AlphaFoldDB" id="A0A445EAH4"/>